<dbReference type="InterPro" id="IPR029787">
    <property type="entry name" value="Nucleotide_cyclase"/>
</dbReference>
<dbReference type="PROSITE" id="PS50883">
    <property type="entry name" value="EAL"/>
    <property type="match status" value="1"/>
</dbReference>
<name>A0A6J6D4W7_9ZZZZ</name>
<dbReference type="InterPro" id="IPR003018">
    <property type="entry name" value="GAF"/>
</dbReference>
<feature type="transmembrane region" description="Helical" evidence="2">
    <location>
        <begin position="32"/>
        <end position="51"/>
    </location>
</feature>
<feature type="transmembrane region" description="Helical" evidence="2">
    <location>
        <begin position="174"/>
        <end position="196"/>
    </location>
</feature>
<keyword evidence="2" id="KW-0812">Transmembrane</keyword>
<dbReference type="InterPro" id="IPR029016">
    <property type="entry name" value="GAF-like_dom_sf"/>
</dbReference>
<dbReference type="Gene3D" id="3.30.450.40">
    <property type="match status" value="1"/>
</dbReference>
<dbReference type="CDD" id="cd01948">
    <property type="entry name" value="EAL"/>
    <property type="match status" value="1"/>
</dbReference>
<dbReference type="PROSITE" id="PS50887">
    <property type="entry name" value="GGDEF"/>
    <property type="match status" value="1"/>
</dbReference>
<reference evidence="5" key="1">
    <citation type="submission" date="2020-05" db="EMBL/GenBank/DDBJ databases">
        <authorList>
            <person name="Chiriac C."/>
            <person name="Salcher M."/>
            <person name="Ghai R."/>
            <person name="Kavagutti S V."/>
        </authorList>
    </citation>
    <scope>NUCLEOTIDE SEQUENCE</scope>
</reference>
<dbReference type="AlphaFoldDB" id="A0A6J6D4W7"/>
<proteinExistence type="predicted"/>
<dbReference type="SUPFAM" id="SSF141868">
    <property type="entry name" value="EAL domain-like"/>
    <property type="match status" value="1"/>
</dbReference>
<dbReference type="NCBIfam" id="TIGR00254">
    <property type="entry name" value="GGDEF"/>
    <property type="match status" value="1"/>
</dbReference>
<dbReference type="InterPro" id="IPR035919">
    <property type="entry name" value="EAL_sf"/>
</dbReference>
<dbReference type="Gene3D" id="3.30.70.270">
    <property type="match status" value="1"/>
</dbReference>
<feature type="domain" description="GGDEF" evidence="4">
    <location>
        <begin position="495"/>
        <end position="632"/>
    </location>
</feature>
<feature type="transmembrane region" description="Helical" evidence="2">
    <location>
        <begin position="208"/>
        <end position="229"/>
    </location>
</feature>
<evidence type="ECO:0000313" key="5">
    <source>
        <dbReference type="EMBL" id="CAB4558832.1"/>
    </source>
</evidence>
<dbReference type="PANTHER" id="PTHR44757:SF2">
    <property type="entry name" value="BIOFILM ARCHITECTURE MAINTENANCE PROTEIN MBAA"/>
    <property type="match status" value="1"/>
</dbReference>
<dbReference type="PANTHER" id="PTHR44757">
    <property type="entry name" value="DIGUANYLATE CYCLASE DGCP"/>
    <property type="match status" value="1"/>
</dbReference>
<dbReference type="SUPFAM" id="SSF55781">
    <property type="entry name" value="GAF domain-like"/>
    <property type="match status" value="1"/>
</dbReference>
<dbReference type="InterPro" id="IPR001633">
    <property type="entry name" value="EAL_dom"/>
</dbReference>
<dbReference type="Gene3D" id="3.20.20.450">
    <property type="entry name" value="EAL domain"/>
    <property type="match status" value="1"/>
</dbReference>
<organism evidence="5">
    <name type="scientific">freshwater metagenome</name>
    <dbReference type="NCBI Taxonomy" id="449393"/>
    <lineage>
        <taxon>unclassified sequences</taxon>
        <taxon>metagenomes</taxon>
        <taxon>ecological metagenomes</taxon>
    </lineage>
</organism>
<dbReference type="Pfam" id="PF00990">
    <property type="entry name" value="GGDEF"/>
    <property type="match status" value="1"/>
</dbReference>
<protein>
    <submittedName>
        <fullName evidence="5">Unannotated protein</fullName>
    </submittedName>
</protein>
<feature type="transmembrane region" description="Helical" evidence="2">
    <location>
        <begin position="141"/>
        <end position="162"/>
    </location>
</feature>
<dbReference type="Pfam" id="PF00563">
    <property type="entry name" value="EAL"/>
    <property type="match status" value="1"/>
</dbReference>
<accession>A0A6J6D4W7</accession>
<dbReference type="EMBL" id="CAEZSR010000051">
    <property type="protein sequence ID" value="CAB4558832.1"/>
    <property type="molecule type" value="Genomic_DNA"/>
</dbReference>
<gene>
    <name evidence="5" type="ORF">UFOPK1493_01619</name>
</gene>
<dbReference type="InterPro" id="IPR043128">
    <property type="entry name" value="Rev_trsase/Diguanyl_cyclase"/>
</dbReference>
<dbReference type="InterPro" id="IPR052155">
    <property type="entry name" value="Biofilm_reg_signaling"/>
</dbReference>
<feature type="domain" description="EAL" evidence="3">
    <location>
        <begin position="641"/>
        <end position="894"/>
    </location>
</feature>
<keyword evidence="2" id="KW-1133">Transmembrane helix</keyword>
<sequence>MADTAICRTHEEATAERTTNGGRATAAGRRTVALALTLTSLSAVALAVLHGTGTLQLDGAGVLPAGVHPVLAWWSIAALAVLAEFMAVEVEFRGEVSSFTFSEVPMVLGLFLAEPLHLIAGRLLGEAVFLVLRERQPTRKVALNLSVFAAETTTLLAIFHVLDGTANVTNPSDWIRALVAITVADLVGFLVVAVVMRWHGTPLRLRSVMAIGAVTVPVNTNLALLLGVLTVDRPWAVFLVVALFVSTLLASRSYTSLRKRHQSLTLLYDFTRIVSRAQHPDDVLEAMLAQMNEMLRAERAEIWLDDGAHELGDLPHRRLKRLVVDERGQRTESELDVDVQQVSDFFTTHRGTVIVDGGGVGRSSARRRATHPSLRRSAIERSRVLGSEDVLRELRATDAIVAPISDSGRVIGLVAVVDRIGELVRFDEVDRQVFDTLAHHASVALENGRLIDRLHQEARRREHEARHDALTGLPNRVLFGEQLRARLDAAVAGGAPVAVGLMDLDGFKAVNDTLGHHTGDMVLAETARRLSHAVSLVAPSALVARLGGDEFALLVVGDDTGRDALHALALRVCSELARPLRAEGVAVDVRASVGFAIRTASLSSSSSLLQAADLAMYAAKAAGGSGVAFHEPSQQRDEQRRQRLATELAAAFGTDQLTIVYQPTGRLRDGEVTGFEALLRWRHPEFGQVLPEEFIPIAERSGQLHDLTMWVLAGAACQAAEWWRDGHRWSVAVNVSMRSLLHPRLVVTVARAVLEAGCDPAAVTLEITEADAMRDDERVVEVMRDLAALGVGLSVDDFGTGYSSLALLQRLPVHEVKVDQRVVRSMVGDAGADAIVRSIVDLAAHLGLEVVAEGVEDQATWDRLRRLGCSRAQGYHLARPMSASDVHPWIASRTDRSAPAHATSDRSAQIVPARAGAGHDR</sequence>
<dbReference type="SUPFAM" id="SSF55073">
    <property type="entry name" value="Nucleotide cyclase"/>
    <property type="match status" value="1"/>
</dbReference>
<feature type="transmembrane region" description="Helical" evidence="2">
    <location>
        <begin position="235"/>
        <end position="254"/>
    </location>
</feature>
<feature type="transmembrane region" description="Helical" evidence="2">
    <location>
        <begin position="71"/>
        <end position="88"/>
    </location>
</feature>
<evidence type="ECO:0000256" key="1">
    <source>
        <dbReference type="SAM" id="MobiDB-lite"/>
    </source>
</evidence>
<feature type="region of interest" description="Disordered" evidence="1">
    <location>
        <begin position="894"/>
        <end position="921"/>
    </location>
</feature>
<evidence type="ECO:0000256" key="2">
    <source>
        <dbReference type="SAM" id="Phobius"/>
    </source>
</evidence>
<dbReference type="Pfam" id="PF13185">
    <property type="entry name" value="GAF_2"/>
    <property type="match status" value="1"/>
</dbReference>
<dbReference type="CDD" id="cd01949">
    <property type="entry name" value="GGDEF"/>
    <property type="match status" value="1"/>
</dbReference>
<evidence type="ECO:0000259" key="3">
    <source>
        <dbReference type="PROSITE" id="PS50883"/>
    </source>
</evidence>
<dbReference type="SMART" id="SM00052">
    <property type="entry name" value="EAL"/>
    <property type="match status" value="1"/>
</dbReference>
<evidence type="ECO:0000259" key="4">
    <source>
        <dbReference type="PROSITE" id="PS50887"/>
    </source>
</evidence>
<dbReference type="InterPro" id="IPR000160">
    <property type="entry name" value="GGDEF_dom"/>
</dbReference>
<dbReference type="SMART" id="SM00267">
    <property type="entry name" value="GGDEF"/>
    <property type="match status" value="1"/>
</dbReference>
<keyword evidence="2" id="KW-0472">Membrane</keyword>